<comment type="similarity">
    <text evidence="9">Belongs to the MntA antitoxin family.</text>
</comment>
<evidence type="ECO:0000256" key="8">
    <source>
        <dbReference type="ARBA" id="ARBA00022842"/>
    </source>
</evidence>
<dbReference type="GO" id="GO:0016779">
    <property type="term" value="F:nucleotidyltransferase activity"/>
    <property type="evidence" value="ECO:0007669"/>
    <property type="project" value="UniProtKB-KW"/>
</dbReference>
<dbReference type="Gene3D" id="1.10.260.40">
    <property type="entry name" value="lambda repressor-like DNA-binding domains"/>
    <property type="match status" value="1"/>
</dbReference>
<keyword evidence="7" id="KW-0067">ATP-binding</keyword>
<keyword evidence="3" id="KW-0808">Transferase</keyword>
<evidence type="ECO:0000256" key="6">
    <source>
        <dbReference type="ARBA" id="ARBA00022741"/>
    </source>
</evidence>
<dbReference type="InterPro" id="IPR043519">
    <property type="entry name" value="NT_sf"/>
</dbReference>
<dbReference type="InterPro" id="IPR010982">
    <property type="entry name" value="Lambda_DNA-bd_dom_sf"/>
</dbReference>
<dbReference type="Proteomes" id="UP000190857">
    <property type="component" value="Unassembled WGS sequence"/>
</dbReference>
<evidence type="ECO:0000259" key="10">
    <source>
        <dbReference type="Pfam" id="PF01909"/>
    </source>
</evidence>
<accession>A0A1T5ISY9</accession>
<evidence type="ECO:0000313" key="12">
    <source>
        <dbReference type="Proteomes" id="UP000190857"/>
    </source>
</evidence>
<dbReference type="PANTHER" id="PTHR33571">
    <property type="entry name" value="SSL8005 PROTEIN"/>
    <property type="match status" value="1"/>
</dbReference>
<keyword evidence="6" id="KW-0547">Nucleotide-binding</keyword>
<reference evidence="11 12" key="1">
    <citation type="submission" date="2017-02" db="EMBL/GenBank/DDBJ databases">
        <authorList>
            <person name="Peterson S.W."/>
        </authorList>
    </citation>
    <scope>NUCLEOTIDE SEQUENCE [LARGE SCALE GENOMIC DNA]</scope>
    <source>
        <strain evidence="11 12">VKM Ac-2059</strain>
    </source>
</reference>
<dbReference type="CDD" id="cd05403">
    <property type="entry name" value="NT_KNTase_like"/>
    <property type="match status" value="1"/>
</dbReference>
<keyword evidence="2" id="KW-1277">Toxin-antitoxin system</keyword>
<dbReference type="GO" id="GO:0003677">
    <property type="term" value="F:DNA binding"/>
    <property type="evidence" value="ECO:0007669"/>
    <property type="project" value="InterPro"/>
</dbReference>
<keyword evidence="5" id="KW-0479">Metal-binding</keyword>
<dbReference type="InterPro" id="IPR009057">
    <property type="entry name" value="Homeodomain-like_sf"/>
</dbReference>
<dbReference type="STRING" id="123320.SAMN06309945_0819"/>
<organism evidence="11 12">
    <name type="scientific">Okibacterium fritillariae</name>
    <dbReference type="NCBI Taxonomy" id="123320"/>
    <lineage>
        <taxon>Bacteria</taxon>
        <taxon>Bacillati</taxon>
        <taxon>Actinomycetota</taxon>
        <taxon>Actinomycetes</taxon>
        <taxon>Micrococcales</taxon>
        <taxon>Microbacteriaceae</taxon>
        <taxon>Okibacterium</taxon>
    </lineage>
</organism>
<evidence type="ECO:0000256" key="4">
    <source>
        <dbReference type="ARBA" id="ARBA00022695"/>
    </source>
</evidence>
<evidence type="ECO:0000256" key="9">
    <source>
        <dbReference type="ARBA" id="ARBA00038276"/>
    </source>
</evidence>
<dbReference type="SUPFAM" id="SSF81301">
    <property type="entry name" value="Nucleotidyltransferase"/>
    <property type="match status" value="1"/>
</dbReference>
<dbReference type="InterPro" id="IPR002934">
    <property type="entry name" value="Polymerase_NTP_transf_dom"/>
</dbReference>
<evidence type="ECO:0000256" key="3">
    <source>
        <dbReference type="ARBA" id="ARBA00022679"/>
    </source>
</evidence>
<evidence type="ECO:0000256" key="7">
    <source>
        <dbReference type="ARBA" id="ARBA00022840"/>
    </source>
</evidence>
<evidence type="ECO:0000313" key="11">
    <source>
        <dbReference type="EMBL" id="SKC42270.1"/>
    </source>
</evidence>
<protein>
    <recommendedName>
        <fullName evidence="10">Polymerase nucleotidyl transferase domain-containing protein</fullName>
    </recommendedName>
</protein>
<dbReference type="SUPFAM" id="SSF46689">
    <property type="entry name" value="Homeodomain-like"/>
    <property type="match status" value="1"/>
</dbReference>
<gene>
    <name evidence="11" type="ORF">SAMN06309945_0819</name>
</gene>
<evidence type="ECO:0000256" key="1">
    <source>
        <dbReference type="ARBA" id="ARBA00001946"/>
    </source>
</evidence>
<dbReference type="GO" id="GO:0046872">
    <property type="term" value="F:metal ion binding"/>
    <property type="evidence" value="ECO:0007669"/>
    <property type="project" value="UniProtKB-KW"/>
</dbReference>
<evidence type="ECO:0000256" key="2">
    <source>
        <dbReference type="ARBA" id="ARBA00022649"/>
    </source>
</evidence>
<dbReference type="Gene3D" id="3.30.460.10">
    <property type="entry name" value="Beta Polymerase, domain 2"/>
    <property type="match status" value="1"/>
</dbReference>
<feature type="domain" description="Polymerase nucleotidyl transferase" evidence="10">
    <location>
        <begin position="88"/>
        <end position="151"/>
    </location>
</feature>
<dbReference type="RefSeq" id="WP_079726982.1">
    <property type="nucleotide sequence ID" value="NZ_FUZP01000001.1"/>
</dbReference>
<comment type="cofactor">
    <cofactor evidence="1">
        <name>Mg(2+)</name>
        <dbReference type="ChEBI" id="CHEBI:18420"/>
    </cofactor>
</comment>
<dbReference type="OrthoDB" id="9803128at2"/>
<keyword evidence="4" id="KW-0548">Nucleotidyltransferase</keyword>
<keyword evidence="8" id="KW-0460">Magnesium</keyword>
<name>A0A1T5ISY9_9MICO</name>
<keyword evidence="12" id="KW-1185">Reference proteome</keyword>
<evidence type="ECO:0000256" key="5">
    <source>
        <dbReference type="ARBA" id="ARBA00022723"/>
    </source>
</evidence>
<dbReference type="GO" id="GO:0005524">
    <property type="term" value="F:ATP binding"/>
    <property type="evidence" value="ECO:0007669"/>
    <property type="project" value="UniProtKB-KW"/>
</dbReference>
<dbReference type="EMBL" id="FUZP01000001">
    <property type="protein sequence ID" value="SKC42270.1"/>
    <property type="molecule type" value="Genomic_DNA"/>
</dbReference>
<proteinExistence type="inferred from homology"/>
<sequence length="165" mass="17889">MKKAIEERLRLELASAAKRRADASTDLRFAVLRASTWGISQREIAAILGVSQPAVSQMLGTVRRASLGHGPIGRHVLEHRDDIVRIARQHEASRLRVFGSVARGEDTDDSDLDLLVEMPTGVGMLAIARLGDELADLLGFPVDIVPEHQVKAESLEALLASAVLL</sequence>
<dbReference type="Pfam" id="PF01909">
    <property type="entry name" value="NTP_transf_2"/>
    <property type="match status" value="1"/>
</dbReference>
<dbReference type="AlphaFoldDB" id="A0A1T5ISY9"/>
<dbReference type="PANTHER" id="PTHR33571:SF12">
    <property type="entry name" value="BSL3053 PROTEIN"/>
    <property type="match status" value="1"/>
</dbReference>
<dbReference type="InterPro" id="IPR052038">
    <property type="entry name" value="Type-VII_TA_antitoxin"/>
</dbReference>